<evidence type="ECO:0000259" key="1">
    <source>
        <dbReference type="Pfam" id="PF07971"/>
    </source>
</evidence>
<gene>
    <name evidence="2" type="ORF">H0H81_005987</name>
</gene>
<organism evidence="2 3">
    <name type="scientific">Sphagnurus paluster</name>
    <dbReference type="NCBI Taxonomy" id="117069"/>
    <lineage>
        <taxon>Eukaryota</taxon>
        <taxon>Fungi</taxon>
        <taxon>Dikarya</taxon>
        <taxon>Basidiomycota</taxon>
        <taxon>Agaricomycotina</taxon>
        <taxon>Agaricomycetes</taxon>
        <taxon>Agaricomycetidae</taxon>
        <taxon>Agaricales</taxon>
        <taxon>Tricholomatineae</taxon>
        <taxon>Lyophyllaceae</taxon>
        <taxon>Sphagnurus</taxon>
    </lineage>
</organism>
<reference evidence="2" key="2">
    <citation type="submission" date="2021-10" db="EMBL/GenBank/DDBJ databases">
        <title>Phylogenomics reveals ancestral predisposition of the termite-cultivated fungus Termitomyces towards a domesticated lifestyle.</title>
        <authorList>
            <person name="Auxier B."/>
            <person name="Grum-Grzhimaylo A."/>
            <person name="Cardenas M.E."/>
            <person name="Lodge J.D."/>
            <person name="Laessoe T."/>
            <person name="Pedersen O."/>
            <person name="Smith M.E."/>
            <person name="Kuyper T.W."/>
            <person name="Franco-Molano E.A."/>
            <person name="Baroni T.J."/>
            <person name="Aanen D.K."/>
        </authorList>
    </citation>
    <scope>NUCLEOTIDE SEQUENCE</scope>
    <source>
        <strain evidence="2">D49</strain>
    </source>
</reference>
<keyword evidence="3" id="KW-1185">Reference proteome</keyword>
<protein>
    <recommendedName>
        <fullName evidence="1">Glycosyl hydrolase family 92 domain-containing protein</fullName>
    </recommendedName>
</protein>
<reference evidence="2" key="1">
    <citation type="submission" date="2021-02" db="EMBL/GenBank/DDBJ databases">
        <authorList>
            <person name="Nieuwenhuis M."/>
            <person name="Van De Peppel L.J.J."/>
        </authorList>
    </citation>
    <scope>NUCLEOTIDE SEQUENCE</scope>
    <source>
        <strain evidence="2">D49</strain>
    </source>
</reference>
<dbReference type="OrthoDB" id="449263at2759"/>
<feature type="domain" description="Glycosyl hydrolase family 92" evidence="1">
    <location>
        <begin position="40"/>
        <end position="111"/>
    </location>
</feature>
<dbReference type="Proteomes" id="UP000717328">
    <property type="component" value="Unassembled WGS sequence"/>
</dbReference>
<dbReference type="InterPro" id="IPR012939">
    <property type="entry name" value="Glyco_hydro_92"/>
</dbReference>
<accession>A0A9P7GPC6</accession>
<comment type="caution">
    <text evidence="2">The sequence shown here is derived from an EMBL/GenBank/DDBJ whole genome shotgun (WGS) entry which is preliminary data.</text>
</comment>
<sequence>MGFYPVNPVSGEYVVGSYVDLFFIFPSRAYVNGLIPICFYRPFFDRITIALPPRPGQKDAQRTRRLTISAPGAPTKPYIKSLTVNGRGIDTPIIRHKDIADGGEIVFEMSDVVQEWGNGIFQQQLKDTAPGKGAAAGSEKQHEFNEQTVYEYPDHVEL</sequence>
<evidence type="ECO:0000313" key="3">
    <source>
        <dbReference type="Proteomes" id="UP000717328"/>
    </source>
</evidence>
<dbReference type="Pfam" id="PF07971">
    <property type="entry name" value="Glyco_hydro_92"/>
    <property type="match status" value="1"/>
</dbReference>
<proteinExistence type="predicted"/>
<dbReference type="AlphaFoldDB" id="A0A9P7GPC6"/>
<dbReference type="EMBL" id="JABCKI010000152">
    <property type="protein sequence ID" value="KAG5652188.1"/>
    <property type="molecule type" value="Genomic_DNA"/>
</dbReference>
<evidence type="ECO:0000313" key="2">
    <source>
        <dbReference type="EMBL" id="KAG5652188.1"/>
    </source>
</evidence>
<name>A0A9P7GPC6_9AGAR</name>
<dbReference type="Gene3D" id="3.30.2080.10">
    <property type="entry name" value="GH92 mannosidase domain"/>
    <property type="match status" value="1"/>
</dbReference>